<name>A0A172QQY7_9CORY</name>
<dbReference type="AlphaFoldDB" id="A0A172QQY7"/>
<gene>
    <name evidence="1" type="ORF">ccrud_01865</name>
</gene>
<reference evidence="1 2" key="1">
    <citation type="submission" date="2016-05" db="EMBL/GenBank/DDBJ databases">
        <title>Complete genome sequence of Corynebacterium crudilactis, a new Corynebacterium species isolated from raw cow's milk.</title>
        <authorList>
            <person name="Christian R."/>
            <person name="Zimmermann J."/>
            <person name="Lipski A."/>
            <person name="Kalinowski J."/>
        </authorList>
    </citation>
    <scope>NUCLEOTIDE SEQUENCE [LARGE SCALE GENOMIC DNA]</scope>
    <source>
        <strain evidence="1 2">JZ16</strain>
    </source>
</reference>
<protein>
    <submittedName>
        <fullName evidence="1">Uncharacterized protein</fullName>
    </submittedName>
</protein>
<sequence length="102" mass="10793">MHAQGHDTECAQPSGTQQNVIRMRYQLSGIPVPNHHNRHCFDINSDEVVSDNGPAITDKGHKVIATAAVELVDSGDVVIGKGFSCLGGRGVGHCVSAVYVTI</sequence>
<evidence type="ECO:0000313" key="1">
    <source>
        <dbReference type="EMBL" id="ANE03081.1"/>
    </source>
</evidence>
<dbReference type="KEGG" id="ccjz:ccrud_01865"/>
<dbReference type="EMBL" id="CP015622">
    <property type="protein sequence ID" value="ANE03081.1"/>
    <property type="molecule type" value="Genomic_DNA"/>
</dbReference>
<organism evidence="1 2">
    <name type="scientific">Corynebacterium crudilactis</name>
    <dbReference type="NCBI Taxonomy" id="1652495"/>
    <lineage>
        <taxon>Bacteria</taxon>
        <taxon>Bacillati</taxon>
        <taxon>Actinomycetota</taxon>
        <taxon>Actinomycetes</taxon>
        <taxon>Mycobacteriales</taxon>
        <taxon>Corynebacteriaceae</taxon>
        <taxon>Corynebacterium</taxon>
    </lineage>
</organism>
<proteinExistence type="predicted"/>
<keyword evidence="2" id="KW-1185">Reference proteome</keyword>
<dbReference type="Proteomes" id="UP000076929">
    <property type="component" value="Chromosome"/>
</dbReference>
<evidence type="ECO:0000313" key="2">
    <source>
        <dbReference type="Proteomes" id="UP000076929"/>
    </source>
</evidence>
<accession>A0A172QQY7</accession>